<comment type="caution">
    <text evidence="4">The sequence shown here is derived from an EMBL/GenBank/DDBJ whole genome shotgun (WGS) entry which is preliminary data.</text>
</comment>
<dbReference type="PROSITE" id="PS51186">
    <property type="entry name" value="GNAT"/>
    <property type="match status" value="1"/>
</dbReference>
<feature type="domain" description="N-acetyltransferase" evidence="3">
    <location>
        <begin position="10"/>
        <end position="160"/>
    </location>
</feature>
<organism evidence="4 5">
    <name type="scientific">Stappia taiwanensis</name>
    <dbReference type="NCBI Taxonomy" id="992267"/>
    <lineage>
        <taxon>Bacteria</taxon>
        <taxon>Pseudomonadati</taxon>
        <taxon>Pseudomonadota</taxon>
        <taxon>Alphaproteobacteria</taxon>
        <taxon>Hyphomicrobiales</taxon>
        <taxon>Stappiaceae</taxon>
        <taxon>Stappia</taxon>
    </lineage>
</organism>
<reference evidence="4 5" key="2">
    <citation type="submission" date="2020-08" db="EMBL/GenBank/DDBJ databases">
        <title>Stappia taiwanensis sp. nov., isolated from a coastal thermal spring.</title>
        <authorList>
            <person name="Kampfer P."/>
        </authorList>
    </citation>
    <scope>NUCLEOTIDE SEQUENCE [LARGE SCALE GENOMIC DNA]</scope>
    <source>
        <strain evidence="4 5">DSM 23284</strain>
    </source>
</reference>
<dbReference type="RefSeq" id="WP_181758890.1">
    <property type="nucleotide sequence ID" value="NZ_BMCR01000002.1"/>
</dbReference>
<gene>
    <name evidence="4" type="ORF">H1W37_03530</name>
</gene>
<dbReference type="CDD" id="cd04301">
    <property type="entry name" value="NAT_SF"/>
    <property type="match status" value="1"/>
</dbReference>
<dbReference type="Gene3D" id="3.40.630.30">
    <property type="match status" value="1"/>
</dbReference>
<dbReference type="SUPFAM" id="SSF55729">
    <property type="entry name" value="Acyl-CoA N-acyltransferases (Nat)"/>
    <property type="match status" value="1"/>
</dbReference>
<dbReference type="InterPro" id="IPR016181">
    <property type="entry name" value="Acyl_CoA_acyltransferase"/>
</dbReference>
<sequence>MEKKIAAPALKIRLATEADLAAVVALMSANAAGVRVGAETADLAPYRRAFRRMMDGARATLYVARLDDDPARLAGSFEFSLLYGLSFQGRPRAQVESVHVNPEVRRMGIGAAMMRFAEARAREEGCALVQLTSNKARQVSHDFYRALGYEATHEGYKLML</sequence>
<dbReference type="Pfam" id="PF00583">
    <property type="entry name" value="Acetyltransf_1"/>
    <property type="match status" value="1"/>
</dbReference>
<dbReference type="InterPro" id="IPR050832">
    <property type="entry name" value="Bact_Acetyltransf"/>
</dbReference>
<evidence type="ECO:0000313" key="5">
    <source>
        <dbReference type="Proteomes" id="UP000559404"/>
    </source>
</evidence>
<dbReference type="EMBL" id="JACEON010000002">
    <property type="protein sequence ID" value="MBA4610710.1"/>
    <property type="molecule type" value="Genomic_DNA"/>
</dbReference>
<keyword evidence="1 4" id="KW-0808">Transferase</keyword>
<dbReference type="Proteomes" id="UP000559404">
    <property type="component" value="Unassembled WGS sequence"/>
</dbReference>
<name>A0A838XV32_9HYPH</name>
<dbReference type="GO" id="GO:0016747">
    <property type="term" value="F:acyltransferase activity, transferring groups other than amino-acyl groups"/>
    <property type="evidence" value="ECO:0007669"/>
    <property type="project" value="InterPro"/>
</dbReference>
<evidence type="ECO:0000259" key="3">
    <source>
        <dbReference type="PROSITE" id="PS51186"/>
    </source>
</evidence>
<keyword evidence="2" id="KW-0012">Acyltransferase</keyword>
<proteinExistence type="predicted"/>
<evidence type="ECO:0000256" key="2">
    <source>
        <dbReference type="ARBA" id="ARBA00023315"/>
    </source>
</evidence>
<dbReference type="AlphaFoldDB" id="A0A838XV32"/>
<dbReference type="PANTHER" id="PTHR43877:SF2">
    <property type="entry name" value="AMINOALKYLPHOSPHONATE N-ACETYLTRANSFERASE-RELATED"/>
    <property type="match status" value="1"/>
</dbReference>
<dbReference type="PANTHER" id="PTHR43877">
    <property type="entry name" value="AMINOALKYLPHOSPHONATE N-ACETYLTRANSFERASE-RELATED-RELATED"/>
    <property type="match status" value="1"/>
</dbReference>
<protein>
    <submittedName>
        <fullName evidence="4">GNAT family N-acetyltransferase</fullName>
    </submittedName>
</protein>
<accession>A0A838XV32</accession>
<dbReference type="InterPro" id="IPR000182">
    <property type="entry name" value="GNAT_dom"/>
</dbReference>
<evidence type="ECO:0000256" key="1">
    <source>
        <dbReference type="ARBA" id="ARBA00022679"/>
    </source>
</evidence>
<reference evidence="4 5" key="1">
    <citation type="submission" date="2020-07" db="EMBL/GenBank/DDBJ databases">
        <authorList>
            <person name="Li M."/>
        </authorList>
    </citation>
    <scope>NUCLEOTIDE SEQUENCE [LARGE SCALE GENOMIC DNA]</scope>
    <source>
        <strain evidence="4 5">DSM 23284</strain>
    </source>
</reference>
<evidence type="ECO:0000313" key="4">
    <source>
        <dbReference type="EMBL" id="MBA4610710.1"/>
    </source>
</evidence>
<keyword evidence="5" id="KW-1185">Reference proteome</keyword>